<dbReference type="OrthoDB" id="2361267at2"/>
<keyword evidence="2" id="KW-1185">Reference proteome</keyword>
<accession>A0A1Z5IC67</accession>
<sequence length="107" mass="12524">MTQLNPSELQAYLAQNSQVEHLFMAKALPYLNDENLKRAPARRYNSAIIQRQADKLYDEFTAQIHGKITQQLHGHEDREDWLRFIDSNNLLEELEDSMSELSFGDEE</sequence>
<proteinExistence type="predicted"/>
<dbReference type="EMBL" id="BCMF01000005">
    <property type="protein sequence ID" value="GAW99302.1"/>
    <property type="molecule type" value="Genomic_DNA"/>
</dbReference>
<protein>
    <submittedName>
        <fullName evidence="1">Uncharacterized protein</fullName>
    </submittedName>
</protein>
<evidence type="ECO:0000313" key="1">
    <source>
        <dbReference type="EMBL" id="GAW99302.1"/>
    </source>
</evidence>
<gene>
    <name evidence="1" type="ORF">IWT30_01271</name>
</gene>
<dbReference type="AlphaFoldDB" id="A0A1Z5IC67"/>
<name>A0A1Z5IC67_9LACO</name>
<organism evidence="1 2">
    <name type="scientific">Secundilactobacillus mixtipabuli</name>
    <dbReference type="NCBI Taxonomy" id="1435342"/>
    <lineage>
        <taxon>Bacteria</taxon>
        <taxon>Bacillati</taxon>
        <taxon>Bacillota</taxon>
        <taxon>Bacilli</taxon>
        <taxon>Lactobacillales</taxon>
        <taxon>Lactobacillaceae</taxon>
        <taxon>Secundilactobacillus</taxon>
    </lineage>
</organism>
<comment type="caution">
    <text evidence="1">The sequence shown here is derived from an EMBL/GenBank/DDBJ whole genome shotgun (WGS) entry which is preliminary data.</text>
</comment>
<dbReference type="RefSeq" id="WP_159459298.1">
    <property type="nucleotide sequence ID" value="NZ_BCMF01000005.1"/>
</dbReference>
<reference evidence="1 2" key="1">
    <citation type="submission" date="2015-11" db="EMBL/GenBank/DDBJ databases">
        <title>Draft genome sequences of new species of the genus Lactobacillus isolated from orchardgrass silage.</title>
        <authorList>
            <person name="Tohno M."/>
            <person name="Tanizawa Y."/>
            <person name="Arita M."/>
        </authorList>
    </citation>
    <scope>NUCLEOTIDE SEQUENCE [LARGE SCALE GENOMIC DNA]</scope>
    <source>
        <strain evidence="1 2">IWT30</strain>
    </source>
</reference>
<dbReference type="Proteomes" id="UP000198374">
    <property type="component" value="Unassembled WGS sequence"/>
</dbReference>
<evidence type="ECO:0000313" key="2">
    <source>
        <dbReference type="Proteomes" id="UP000198374"/>
    </source>
</evidence>